<organism evidence="1 2">
    <name type="scientific">Chitinophaga ginsengisoli</name>
    <dbReference type="NCBI Taxonomy" id="363837"/>
    <lineage>
        <taxon>Bacteria</taxon>
        <taxon>Pseudomonadati</taxon>
        <taxon>Bacteroidota</taxon>
        <taxon>Chitinophagia</taxon>
        <taxon>Chitinophagales</taxon>
        <taxon>Chitinophagaceae</taxon>
        <taxon>Chitinophaga</taxon>
    </lineage>
</organism>
<keyword evidence="2" id="KW-1185">Reference proteome</keyword>
<name>A0A2P8G2W4_9BACT</name>
<sequence length="35" mass="4129">MSGSANVETFLKPTNFFSNFICQQSYWKSFKHICH</sequence>
<accession>A0A2P8G2W4</accession>
<protein>
    <submittedName>
        <fullName evidence="1">Uncharacterized protein</fullName>
    </submittedName>
</protein>
<dbReference type="AlphaFoldDB" id="A0A2P8G2W4"/>
<evidence type="ECO:0000313" key="1">
    <source>
        <dbReference type="EMBL" id="PSL28334.1"/>
    </source>
</evidence>
<comment type="caution">
    <text evidence="1">The sequence shown here is derived from an EMBL/GenBank/DDBJ whole genome shotgun (WGS) entry which is preliminary data.</text>
</comment>
<gene>
    <name evidence="1" type="ORF">CLV42_108253</name>
</gene>
<dbReference type="EMBL" id="PYGK01000008">
    <property type="protein sequence ID" value="PSL28334.1"/>
    <property type="molecule type" value="Genomic_DNA"/>
</dbReference>
<evidence type="ECO:0000313" key="2">
    <source>
        <dbReference type="Proteomes" id="UP000240978"/>
    </source>
</evidence>
<dbReference type="Proteomes" id="UP000240978">
    <property type="component" value="Unassembled WGS sequence"/>
</dbReference>
<proteinExistence type="predicted"/>
<reference evidence="1 2" key="1">
    <citation type="submission" date="2018-03" db="EMBL/GenBank/DDBJ databases">
        <title>Genomic Encyclopedia of Archaeal and Bacterial Type Strains, Phase II (KMG-II): from individual species to whole genera.</title>
        <authorList>
            <person name="Goeker M."/>
        </authorList>
    </citation>
    <scope>NUCLEOTIDE SEQUENCE [LARGE SCALE GENOMIC DNA]</scope>
    <source>
        <strain evidence="1 2">DSM 18107</strain>
    </source>
</reference>